<dbReference type="InParanoid" id="F0VLP1"/>
<reference evidence="4" key="1">
    <citation type="journal article" date="2012" name="PLoS Pathog.">
        <title>Comparative genomics of the apicomplexan parasites Toxoplasma gondii and Neospora caninum: Coccidia differing in host range and transmission strategy.</title>
        <authorList>
            <person name="Reid A.J."/>
            <person name="Vermont S.J."/>
            <person name="Cotton J.A."/>
            <person name="Harris D."/>
            <person name="Hill-Cawthorne G.A."/>
            <person name="Konen-Waisman S."/>
            <person name="Latham S.M."/>
            <person name="Mourier T."/>
            <person name="Norton R."/>
            <person name="Quail M.A."/>
            <person name="Sanders M."/>
            <person name="Shanmugam D."/>
            <person name="Sohal A."/>
            <person name="Wasmuth J.D."/>
            <person name="Brunk B."/>
            <person name="Grigg M.E."/>
            <person name="Howard J.C."/>
            <person name="Parkinson J."/>
            <person name="Roos D.S."/>
            <person name="Trees A.J."/>
            <person name="Berriman M."/>
            <person name="Pain A."/>
            <person name="Wastling J.M."/>
        </authorList>
    </citation>
    <scope>NUCLEOTIDE SEQUENCE [LARGE SCALE GENOMIC DNA]</scope>
    <source>
        <strain evidence="4">Liverpool</strain>
    </source>
</reference>
<feature type="compositionally biased region" description="Polar residues" evidence="2">
    <location>
        <begin position="62"/>
        <end position="74"/>
    </location>
</feature>
<gene>
    <name evidence="3" type="ORF">NCLIV_046010</name>
</gene>
<feature type="region of interest" description="Disordered" evidence="2">
    <location>
        <begin position="864"/>
        <end position="910"/>
    </location>
</feature>
<feature type="region of interest" description="Disordered" evidence="2">
    <location>
        <begin position="392"/>
        <end position="425"/>
    </location>
</feature>
<dbReference type="VEuPathDB" id="ToxoDB:NCLIV_046010"/>
<protein>
    <submittedName>
        <fullName evidence="3">Uncharacterized protein</fullName>
    </submittedName>
</protein>
<feature type="region of interest" description="Disordered" evidence="2">
    <location>
        <begin position="236"/>
        <end position="256"/>
    </location>
</feature>
<evidence type="ECO:0000313" key="3">
    <source>
        <dbReference type="EMBL" id="CBZ54169.1"/>
    </source>
</evidence>
<accession>F0VLP1</accession>
<evidence type="ECO:0000256" key="2">
    <source>
        <dbReference type="SAM" id="MobiDB-lite"/>
    </source>
</evidence>
<dbReference type="EMBL" id="FR823391">
    <property type="protein sequence ID" value="CBZ54169.1"/>
    <property type="molecule type" value="Genomic_DNA"/>
</dbReference>
<proteinExistence type="predicted"/>
<feature type="compositionally biased region" description="Basic and acidic residues" evidence="2">
    <location>
        <begin position="869"/>
        <end position="889"/>
    </location>
</feature>
<feature type="coiled-coil region" evidence="1">
    <location>
        <begin position="540"/>
        <end position="567"/>
    </location>
</feature>
<keyword evidence="1" id="KW-0175">Coiled coil</keyword>
<evidence type="ECO:0000256" key="1">
    <source>
        <dbReference type="SAM" id="Coils"/>
    </source>
</evidence>
<feature type="compositionally biased region" description="Basic and acidic residues" evidence="2">
    <location>
        <begin position="901"/>
        <end position="910"/>
    </location>
</feature>
<feature type="coiled-coil region" evidence="1">
    <location>
        <begin position="799"/>
        <end position="826"/>
    </location>
</feature>
<dbReference type="GeneID" id="13442100"/>
<feature type="region of interest" description="Disordered" evidence="2">
    <location>
        <begin position="46"/>
        <end position="130"/>
    </location>
</feature>
<organism evidence="3 4">
    <name type="scientific">Neospora caninum (strain Liverpool)</name>
    <dbReference type="NCBI Taxonomy" id="572307"/>
    <lineage>
        <taxon>Eukaryota</taxon>
        <taxon>Sar</taxon>
        <taxon>Alveolata</taxon>
        <taxon>Apicomplexa</taxon>
        <taxon>Conoidasida</taxon>
        <taxon>Coccidia</taxon>
        <taxon>Eucoccidiorida</taxon>
        <taxon>Eimeriorina</taxon>
        <taxon>Sarcocystidae</taxon>
        <taxon>Neospora</taxon>
    </lineage>
</organism>
<dbReference type="OrthoDB" id="331010at2759"/>
<name>F0VLP1_NEOCL</name>
<sequence length="1102" mass="120975">MSALPPVTEISHQPLALIYPLNCHRSPAYAPERWWASPSDSPALQYPYGDPESSYRPASLSAPFSSRSWSTPDTAPSRARTVRFASQRLTQNYSPPGSITRPESDLSSAATSPVPQLVSEGRTGAPGAEGGLAKQFSIAGQKLRLASSVYPEQTRSPYSGVTLDAARSRSASPSARHRGISSISQAGSGPASSRTSGGATGTSDTTLKRTTTLPGSREDNMSSFSTIAQSAPVALGSRDQGFSDSSGDQEAARFSRSAPRTFFDSCARDVKTPPGASYAGEAARVCGQAGAGFTTSPGDFLGAGQLPVPSQSVMRHTDARGGQFESGGPGDLQERQAQLQMELKALQGRQQQLLSQQARQLYHQKMQRPWLVPCKVSPDSARVATLTILPSKENGKSGSSERSGSCPIFSRCGRSARSRSNSTRARRIGVYVRPSDTANVQPVATAPGMSPETRQPAFYPSWSWGGAAFPQCMGPADLSWDDGTRSGNAACPLVLKVDVVPSQPEKPPEEKAEEWKKSLSLGVSSSAVSASEAAEPDPRMEQILKENDALRQDNASLKAQLEQAHAEGVGRRLAAIDAARRAQVDLYGEDSVMWEQELDNQKLRRQIAELGAALYAATEDGDFRLATEALTQQLTDAHHEISVLKKMMRSEANAAARHSSFLNALGCRDTSDAATLGANDISVREAAVDSLLSQGKRVTTQGREKVWGALSSMKDLVDQVFDRMTRLLTSTCTMEEKVKYLEGLQVLVVSSLDGTLDAYEELAATCSKFDQIRAVVFDPKRNSPYCPCRPRRQVLEDDLKHLCLQNKDAAEKLRQLRARIVKLEMENLRFYVKHPEEPGMQPEAPPVSRAVASQGVKARGALCRLQSPVKRDSPHRNDSAVAEATRDDSDTSEESVSVTRKPVETHRKAPFETNRKTKLLRNRQEVFPDRDEVTPHQFTTMIKKLQDEIDRLKDERQFDRTRDAEREQYLTYRVFNKNHILQDKLNEQDRLLARLMQMIEDRDRMSAAASAVTPTQRAQCRALHEDIEESRTLIRQSSAALREGQAPAPQVFENLLTRLRSLKPGSLNDMTAEEQELLEMINRQAYQLRKIHEAVTELTDNP</sequence>
<keyword evidence="4" id="KW-1185">Reference proteome</keyword>
<dbReference type="Proteomes" id="UP000007494">
    <property type="component" value="Chromosome X"/>
</dbReference>
<feature type="compositionally biased region" description="Polar residues" evidence="2">
    <location>
        <begin position="105"/>
        <end position="114"/>
    </location>
</feature>
<dbReference type="OMA" id="MQMIEDR"/>
<dbReference type="RefSeq" id="XP_003884200.1">
    <property type="nucleotide sequence ID" value="XM_003884151.1"/>
</dbReference>
<feature type="compositionally biased region" description="Low complexity" evidence="2">
    <location>
        <begin position="186"/>
        <end position="212"/>
    </location>
</feature>
<feature type="region of interest" description="Disordered" evidence="2">
    <location>
        <begin position="154"/>
        <end position="223"/>
    </location>
</feature>
<evidence type="ECO:0000313" key="4">
    <source>
        <dbReference type="Proteomes" id="UP000007494"/>
    </source>
</evidence>
<feature type="compositionally biased region" description="Polar residues" evidence="2">
    <location>
        <begin position="87"/>
        <end position="97"/>
    </location>
</feature>
<dbReference type="AlphaFoldDB" id="F0VLP1"/>
<dbReference type="eggNOG" id="ENOG502SXZY">
    <property type="taxonomic scope" value="Eukaryota"/>
</dbReference>